<gene>
    <name evidence="10" type="ORF">GLYMA_03G137800</name>
</gene>
<keyword evidence="3" id="KW-0134">Cell wall</keyword>
<dbReference type="InterPro" id="IPR012334">
    <property type="entry name" value="Pectin_lyas_fold"/>
</dbReference>
<dbReference type="Gene3D" id="2.160.20.10">
    <property type="entry name" value="Single-stranded right-handed beta-helix, Pectin lyase-like"/>
    <property type="match status" value="2"/>
</dbReference>
<evidence type="ECO:0000256" key="5">
    <source>
        <dbReference type="ARBA" id="ARBA00022801"/>
    </source>
</evidence>
<reference evidence="11" key="2">
    <citation type="submission" date="2018-02" db="UniProtKB">
        <authorList>
            <consortium name="EnsemblPlants"/>
        </authorList>
    </citation>
    <scope>IDENTIFICATION</scope>
    <source>
        <strain evidence="11">Williams 82</strain>
    </source>
</reference>
<dbReference type="InterPro" id="IPR011050">
    <property type="entry name" value="Pectin_lyase_fold/virulence"/>
</dbReference>
<feature type="signal peptide" evidence="9">
    <location>
        <begin position="1"/>
        <end position="20"/>
    </location>
</feature>
<dbReference type="Pfam" id="PF00295">
    <property type="entry name" value="Glyco_hydro_28"/>
    <property type="match status" value="2"/>
</dbReference>
<proteinExistence type="inferred from homology"/>
<dbReference type="InterPro" id="IPR000743">
    <property type="entry name" value="Glyco_hydro_28"/>
</dbReference>
<evidence type="ECO:0008006" key="13">
    <source>
        <dbReference type="Google" id="ProtNLM"/>
    </source>
</evidence>
<keyword evidence="12" id="KW-1185">Reference proteome</keyword>
<dbReference type="PROSITE" id="PS51257">
    <property type="entry name" value="PROKAR_LIPOPROTEIN"/>
    <property type="match status" value="1"/>
</dbReference>
<keyword evidence="6 8" id="KW-0326">Glycosidase</keyword>
<dbReference type="PaxDb" id="3847-GLYMA03G29431.1"/>
<protein>
    <recommendedName>
        <fullName evidence="13">Polygalacturonase</fullName>
    </recommendedName>
</protein>
<dbReference type="GO" id="GO:0004650">
    <property type="term" value="F:polygalacturonase activity"/>
    <property type="evidence" value="ECO:0007669"/>
    <property type="project" value="InterPro"/>
</dbReference>
<evidence type="ECO:0000256" key="3">
    <source>
        <dbReference type="ARBA" id="ARBA00022512"/>
    </source>
</evidence>
<evidence type="ECO:0000313" key="10">
    <source>
        <dbReference type="EMBL" id="KRH66956.1"/>
    </source>
</evidence>
<dbReference type="HOGENOM" id="CLU_954474_0_0_1"/>
<evidence type="ECO:0000256" key="8">
    <source>
        <dbReference type="RuleBase" id="RU361169"/>
    </source>
</evidence>
<dbReference type="AlphaFoldDB" id="K7KEW7"/>
<dbReference type="GO" id="GO:0071555">
    <property type="term" value="P:cell wall organization"/>
    <property type="evidence" value="ECO:0007669"/>
    <property type="project" value="UniProtKB-KW"/>
</dbReference>
<evidence type="ECO:0000256" key="6">
    <source>
        <dbReference type="ARBA" id="ARBA00023295"/>
    </source>
</evidence>
<dbReference type="GO" id="GO:0045490">
    <property type="term" value="P:pectin catabolic process"/>
    <property type="evidence" value="ECO:0000318"/>
    <property type="project" value="GO_Central"/>
</dbReference>
<dbReference type="InParanoid" id="K7KEW7"/>
<dbReference type="GO" id="GO:0010047">
    <property type="term" value="P:fruit dehiscence"/>
    <property type="evidence" value="ECO:0000318"/>
    <property type="project" value="GO_Central"/>
</dbReference>
<dbReference type="eggNOG" id="ENOG502QRJW">
    <property type="taxonomic scope" value="Eukaryota"/>
</dbReference>
<dbReference type="STRING" id="3847.K7KEW7"/>
<organism evidence="10">
    <name type="scientific">Glycine max</name>
    <name type="common">Soybean</name>
    <name type="synonym">Glycine hispida</name>
    <dbReference type="NCBI Taxonomy" id="3847"/>
    <lineage>
        <taxon>Eukaryota</taxon>
        <taxon>Viridiplantae</taxon>
        <taxon>Streptophyta</taxon>
        <taxon>Embryophyta</taxon>
        <taxon>Tracheophyta</taxon>
        <taxon>Spermatophyta</taxon>
        <taxon>Magnoliopsida</taxon>
        <taxon>eudicotyledons</taxon>
        <taxon>Gunneridae</taxon>
        <taxon>Pentapetalae</taxon>
        <taxon>rosids</taxon>
        <taxon>fabids</taxon>
        <taxon>Fabales</taxon>
        <taxon>Fabaceae</taxon>
        <taxon>Papilionoideae</taxon>
        <taxon>50 kb inversion clade</taxon>
        <taxon>NPAAA clade</taxon>
        <taxon>indigoferoid/millettioid clade</taxon>
        <taxon>Phaseoleae</taxon>
        <taxon>Glycine</taxon>
        <taxon>Glycine subgen. Soja</taxon>
    </lineage>
</organism>
<dbReference type="FunFam" id="2.160.20.10:FF:000111">
    <property type="entry name" value="Pectin lyase-like superfamily protein"/>
    <property type="match status" value="1"/>
</dbReference>
<comment type="similarity">
    <text evidence="2 8">Belongs to the glycosyl hydrolase 28 family.</text>
</comment>
<keyword evidence="7" id="KW-0961">Cell wall biogenesis/degradation</keyword>
<keyword evidence="5 8" id="KW-0378">Hydrolase</keyword>
<dbReference type="Proteomes" id="UP000008827">
    <property type="component" value="Chromosome 3"/>
</dbReference>
<keyword evidence="4" id="KW-0964">Secreted</keyword>
<reference evidence="10" key="3">
    <citation type="submission" date="2018-07" db="EMBL/GenBank/DDBJ databases">
        <title>WGS assembly of Glycine max.</title>
        <authorList>
            <person name="Schmutz J."/>
            <person name="Cannon S."/>
            <person name="Schlueter J."/>
            <person name="Ma J."/>
            <person name="Mitros T."/>
            <person name="Nelson W."/>
            <person name="Hyten D."/>
            <person name="Song Q."/>
            <person name="Thelen J."/>
            <person name="Cheng J."/>
            <person name="Xu D."/>
            <person name="Hellsten U."/>
            <person name="May G."/>
            <person name="Yu Y."/>
            <person name="Sakurai T."/>
            <person name="Umezawa T."/>
            <person name="Bhattacharyya M."/>
            <person name="Sandhu D."/>
            <person name="Valliyodan B."/>
            <person name="Lindquist E."/>
            <person name="Peto M."/>
            <person name="Grant D."/>
            <person name="Shu S."/>
            <person name="Goodstein D."/>
            <person name="Barry K."/>
            <person name="Futrell-Griggs M."/>
            <person name="Abernathy B."/>
            <person name="Du J."/>
            <person name="Tian Z."/>
            <person name="Zhu L."/>
            <person name="Gill N."/>
            <person name="Joshi T."/>
            <person name="Libault M."/>
            <person name="Sethuraman A."/>
            <person name="Zhang X."/>
            <person name="Shinozaki K."/>
            <person name="Nguyen H."/>
            <person name="Wing R."/>
            <person name="Cregan P."/>
            <person name="Specht J."/>
            <person name="Grimwood J."/>
            <person name="Rokhsar D."/>
            <person name="Stacey G."/>
            <person name="Shoemaker R."/>
            <person name="Jackson S."/>
        </authorList>
    </citation>
    <scope>NUCLEOTIDE SEQUENCE</scope>
    <source>
        <tissue evidence="10">Callus</tissue>
    </source>
</reference>
<evidence type="ECO:0000256" key="9">
    <source>
        <dbReference type="SAM" id="SignalP"/>
    </source>
</evidence>
<comment type="subcellular location">
    <subcellularLocation>
        <location evidence="1">Secreted</location>
        <location evidence="1">Cell wall</location>
    </subcellularLocation>
</comment>
<name>K7KEW7_SOYBN</name>
<evidence type="ECO:0000256" key="4">
    <source>
        <dbReference type="ARBA" id="ARBA00022525"/>
    </source>
</evidence>
<keyword evidence="9" id="KW-0732">Signal</keyword>
<evidence type="ECO:0000256" key="2">
    <source>
        <dbReference type="ARBA" id="ARBA00008834"/>
    </source>
</evidence>
<feature type="chain" id="PRO_5014580689" description="Polygalacturonase" evidence="9">
    <location>
        <begin position="21"/>
        <end position="292"/>
    </location>
</feature>
<dbReference type="GO" id="GO:0009901">
    <property type="term" value="P:anther dehiscence"/>
    <property type="evidence" value="ECO:0000318"/>
    <property type="project" value="GO_Central"/>
</dbReference>
<dbReference type="PANTHER" id="PTHR31375">
    <property type="match status" value="1"/>
</dbReference>
<reference evidence="10 11" key="1">
    <citation type="journal article" date="2010" name="Nature">
        <title>Genome sequence of the palaeopolyploid soybean.</title>
        <authorList>
            <person name="Schmutz J."/>
            <person name="Cannon S.B."/>
            <person name="Schlueter J."/>
            <person name="Ma J."/>
            <person name="Mitros T."/>
            <person name="Nelson W."/>
            <person name="Hyten D.L."/>
            <person name="Song Q."/>
            <person name="Thelen J.J."/>
            <person name="Cheng J."/>
            <person name="Xu D."/>
            <person name="Hellsten U."/>
            <person name="May G.D."/>
            <person name="Yu Y."/>
            <person name="Sakurai T."/>
            <person name="Umezawa T."/>
            <person name="Bhattacharyya M.K."/>
            <person name="Sandhu D."/>
            <person name="Valliyodan B."/>
            <person name="Lindquist E."/>
            <person name="Peto M."/>
            <person name="Grant D."/>
            <person name="Shu S."/>
            <person name="Goodstein D."/>
            <person name="Barry K."/>
            <person name="Futrell-Griggs M."/>
            <person name="Abernathy B."/>
            <person name="Du J."/>
            <person name="Tian Z."/>
            <person name="Zhu L."/>
            <person name="Gill N."/>
            <person name="Joshi T."/>
            <person name="Libault M."/>
            <person name="Sethuraman A."/>
            <person name="Zhang X.-C."/>
            <person name="Shinozaki K."/>
            <person name="Nguyen H.T."/>
            <person name="Wing R.A."/>
            <person name="Cregan P."/>
            <person name="Specht J."/>
            <person name="Grimwood J."/>
            <person name="Rokhsar D."/>
            <person name="Stacey G."/>
            <person name="Shoemaker R.C."/>
            <person name="Jackson S.A."/>
        </authorList>
    </citation>
    <scope>NUCLEOTIDE SEQUENCE</scope>
    <source>
        <strain evidence="11">cv. Williams 82</strain>
        <tissue evidence="10">Callus</tissue>
    </source>
</reference>
<dbReference type="EnsemblPlants" id="KRH66956">
    <property type="protein sequence ID" value="KRH66956"/>
    <property type="gene ID" value="GLYMA_03G137800"/>
</dbReference>
<dbReference type="EMBL" id="CM000836">
    <property type="protein sequence ID" value="KRH66956.1"/>
    <property type="molecule type" value="Genomic_DNA"/>
</dbReference>
<evidence type="ECO:0000313" key="12">
    <source>
        <dbReference type="Proteomes" id="UP000008827"/>
    </source>
</evidence>
<evidence type="ECO:0000256" key="1">
    <source>
        <dbReference type="ARBA" id="ARBA00004191"/>
    </source>
</evidence>
<evidence type="ECO:0000313" key="11">
    <source>
        <dbReference type="EnsemblPlants" id="KRH66956"/>
    </source>
</evidence>
<dbReference type="Gramene" id="KRH66956">
    <property type="protein sequence ID" value="KRH66956"/>
    <property type="gene ID" value="GLYMA_03G137800"/>
</dbReference>
<accession>K7KEW7</accession>
<evidence type="ECO:0000256" key="7">
    <source>
        <dbReference type="ARBA" id="ARBA00023316"/>
    </source>
</evidence>
<dbReference type="SUPFAM" id="SSF51126">
    <property type="entry name" value="Pectin lyase-like"/>
    <property type="match status" value="1"/>
</dbReference>
<sequence length="292" mass="32525">MALLKHLISFTIIIISFVACYSTLQENPPSSIYAFNKAWQVVCSTGEAILVVPQGNYLLKPIRFSGPCKPNFAVQISGTLEASDDPSDYSGDNRHWLVFDNIQKLFVYGGGTINGNGNISIYRNVEATDNTCGPGHGIRFLEGVIRIKTWQGGSGSASNIQFQNIEMDNVTNPIIINQNYCDHKKRPCKTQHLEKSAIQINVLYQNITGTSTSDVAVKLACSENFPCQEIVLQNINLECEGDAAYAICNNVELSYLGHVNPRCKSQREIKQKHLLLPPYMERLLIQGHMHVY</sequence>